<dbReference type="EC" id="1.4.3.16" evidence="4 12"/>
<evidence type="ECO:0000256" key="2">
    <source>
        <dbReference type="ARBA" id="ARBA00004950"/>
    </source>
</evidence>
<dbReference type="Pfam" id="PF00890">
    <property type="entry name" value="FAD_binding_2"/>
    <property type="match status" value="1"/>
</dbReference>
<sequence>MNATGLVVVGSGVAGLYAALTAAVRGLDVVLLTKDALADSNSWYAQGGLSAVGPAGAAAGDSIASHIADTLTAGAQLNDADAVAIMCTSAWGHVQRLIGAGAEFDTDASGTFALGLEAAHAHPRILHAGGDATGKGLASALILACRAQQAAGRLEIREHAFVTELLTEENPYAEAGSDRPATMVTGVRVLGGEGQSDELHAEAVLLATGGAGQLFAATTNPHGATADGAALAYRAGAVLADAEFIQFHPTLVSPGGFMVSEAVRGEGAVLLNERGERFMQAVHPDAELAPRDVVARAIHAVRAQGGTVHLDARAVEARHGAGFLARRFPSITRELKKLGYDLAAEPVPVTPAAHYWMGGILTNDTGASTLPGLFAAGETACTGVHGANRLASNSLLEGLVFAWRTVVNLPSDLAAATALAAAVANSAGMKVMATRPAGAGNFEGSGSDPAETATADMDLAQLQELAQLHLGVERTAEGLRSALDRLACWRVTGNDRASRERANLLTVATVVATAALERENSIGAHYRSDATAAPQPANGHLPRFGRALAATAATQNLRTKTLV</sequence>
<accession>A0ABU2BPS4</accession>
<feature type="domain" description="Fumarate reductase/succinate dehydrogenase flavoprotein-like C-terminal" evidence="15">
    <location>
        <begin position="461"/>
        <end position="530"/>
    </location>
</feature>
<comment type="subcellular location">
    <subcellularLocation>
        <location evidence="13">Cytoplasm</location>
    </subcellularLocation>
</comment>
<comment type="caution">
    <text evidence="16">The sequence shown here is derived from an EMBL/GenBank/DDBJ whole genome shotgun (WGS) entry which is preliminary data.</text>
</comment>
<keyword evidence="6 13" id="KW-0285">Flavoprotein</keyword>
<dbReference type="InterPro" id="IPR005288">
    <property type="entry name" value="NadB"/>
</dbReference>
<keyword evidence="9 13" id="KW-0560">Oxidoreductase</keyword>
<dbReference type="Gene3D" id="3.90.700.10">
    <property type="entry name" value="Succinate dehydrogenase/fumarate reductase flavoprotein, catalytic domain"/>
    <property type="match status" value="1"/>
</dbReference>
<dbReference type="InterPro" id="IPR037099">
    <property type="entry name" value="Fum_R/Succ_DH_flav-like_C_sf"/>
</dbReference>
<dbReference type="InterPro" id="IPR003953">
    <property type="entry name" value="FAD-dep_OxRdtase_2_FAD-bd"/>
</dbReference>
<evidence type="ECO:0000313" key="16">
    <source>
        <dbReference type="EMBL" id="MDR7360281.1"/>
    </source>
</evidence>
<evidence type="ECO:0000256" key="9">
    <source>
        <dbReference type="ARBA" id="ARBA00023002"/>
    </source>
</evidence>
<dbReference type="SUPFAM" id="SSF46977">
    <property type="entry name" value="Succinate dehydrogenase/fumarate reductase flavoprotein C-terminal domain"/>
    <property type="match status" value="1"/>
</dbReference>
<dbReference type="InterPro" id="IPR015939">
    <property type="entry name" value="Fum_Rdtase/Succ_DH_flav-like_C"/>
</dbReference>
<evidence type="ECO:0000256" key="10">
    <source>
        <dbReference type="ARBA" id="ARBA00029426"/>
    </source>
</evidence>
<dbReference type="InterPro" id="IPR036188">
    <property type="entry name" value="FAD/NAD-bd_sf"/>
</dbReference>
<feature type="domain" description="FAD-dependent oxidoreductase 2 FAD-binding" evidence="14">
    <location>
        <begin position="6"/>
        <end position="395"/>
    </location>
</feature>
<dbReference type="Gene3D" id="3.50.50.60">
    <property type="entry name" value="FAD/NAD(P)-binding domain"/>
    <property type="match status" value="1"/>
</dbReference>
<dbReference type="Pfam" id="PF02910">
    <property type="entry name" value="Succ_DH_flav_C"/>
    <property type="match status" value="1"/>
</dbReference>
<evidence type="ECO:0000256" key="8">
    <source>
        <dbReference type="ARBA" id="ARBA00022827"/>
    </source>
</evidence>
<evidence type="ECO:0000256" key="11">
    <source>
        <dbReference type="ARBA" id="ARBA00048305"/>
    </source>
</evidence>
<evidence type="ECO:0000256" key="6">
    <source>
        <dbReference type="ARBA" id="ARBA00022630"/>
    </source>
</evidence>
<evidence type="ECO:0000256" key="5">
    <source>
        <dbReference type="ARBA" id="ARBA00021901"/>
    </source>
</evidence>
<evidence type="ECO:0000256" key="13">
    <source>
        <dbReference type="RuleBase" id="RU362049"/>
    </source>
</evidence>
<dbReference type="RefSeq" id="WP_310293106.1">
    <property type="nucleotide sequence ID" value="NZ_BAAAWO010000001.1"/>
</dbReference>
<evidence type="ECO:0000259" key="15">
    <source>
        <dbReference type="Pfam" id="PF02910"/>
    </source>
</evidence>
<dbReference type="GO" id="GO:0008734">
    <property type="term" value="F:L-aspartate oxidase activity"/>
    <property type="evidence" value="ECO:0007669"/>
    <property type="project" value="UniProtKB-EC"/>
</dbReference>
<organism evidence="16 17">
    <name type="scientific">Paeniglutamicibacter sulfureus</name>
    <dbReference type="NCBI Taxonomy" id="43666"/>
    <lineage>
        <taxon>Bacteria</taxon>
        <taxon>Bacillati</taxon>
        <taxon>Actinomycetota</taxon>
        <taxon>Actinomycetes</taxon>
        <taxon>Micrococcales</taxon>
        <taxon>Micrococcaceae</taxon>
        <taxon>Paeniglutamicibacter</taxon>
    </lineage>
</organism>
<evidence type="ECO:0000256" key="12">
    <source>
        <dbReference type="NCBIfam" id="TIGR00551"/>
    </source>
</evidence>
<comment type="cofactor">
    <cofactor evidence="1 13">
        <name>FAD</name>
        <dbReference type="ChEBI" id="CHEBI:57692"/>
    </cofactor>
</comment>
<gene>
    <name evidence="16" type="ORF">J2S64_003972</name>
</gene>
<reference evidence="16 17" key="1">
    <citation type="submission" date="2023-07" db="EMBL/GenBank/DDBJ databases">
        <title>Sequencing the genomes of 1000 actinobacteria strains.</title>
        <authorList>
            <person name="Klenk H.-P."/>
        </authorList>
    </citation>
    <scope>NUCLEOTIDE SEQUENCE [LARGE SCALE GENOMIC DNA]</scope>
    <source>
        <strain evidence="16 17">DSM 20167</strain>
    </source>
</reference>
<evidence type="ECO:0000256" key="3">
    <source>
        <dbReference type="ARBA" id="ARBA00008562"/>
    </source>
</evidence>
<dbReference type="SUPFAM" id="SSF51905">
    <property type="entry name" value="FAD/NAD(P)-binding domain"/>
    <property type="match status" value="1"/>
</dbReference>
<dbReference type="NCBIfam" id="TIGR00551">
    <property type="entry name" value="nadB"/>
    <property type="match status" value="1"/>
</dbReference>
<name>A0ABU2BPS4_9MICC</name>
<proteinExistence type="inferred from homology"/>
<comment type="catalytic activity">
    <reaction evidence="11">
        <text>L-aspartate + O2 = iminosuccinate + H2O2</text>
        <dbReference type="Rhea" id="RHEA:25876"/>
        <dbReference type="ChEBI" id="CHEBI:15379"/>
        <dbReference type="ChEBI" id="CHEBI:16240"/>
        <dbReference type="ChEBI" id="CHEBI:29991"/>
        <dbReference type="ChEBI" id="CHEBI:77875"/>
        <dbReference type="EC" id="1.4.3.16"/>
    </reaction>
    <physiologicalReaction direction="left-to-right" evidence="11">
        <dbReference type="Rhea" id="RHEA:25877"/>
    </physiologicalReaction>
</comment>
<evidence type="ECO:0000313" key="17">
    <source>
        <dbReference type="Proteomes" id="UP001183817"/>
    </source>
</evidence>
<evidence type="ECO:0000256" key="7">
    <source>
        <dbReference type="ARBA" id="ARBA00022642"/>
    </source>
</evidence>
<dbReference type="PRINTS" id="PR00368">
    <property type="entry name" value="FADPNR"/>
</dbReference>
<keyword evidence="17" id="KW-1185">Reference proteome</keyword>
<dbReference type="PANTHER" id="PTHR42716:SF2">
    <property type="entry name" value="L-ASPARTATE OXIDASE, CHLOROPLASTIC"/>
    <property type="match status" value="1"/>
</dbReference>
<dbReference type="PANTHER" id="PTHR42716">
    <property type="entry name" value="L-ASPARTATE OXIDASE"/>
    <property type="match status" value="1"/>
</dbReference>
<comment type="pathway">
    <text evidence="2 13">Cofactor biosynthesis; NAD(+) biosynthesis; iminoaspartate from L-aspartate (oxidase route): step 1/1.</text>
</comment>
<keyword evidence="7 13" id="KW-0662">Pyridine nucleotide biosynthesis</keyword>
<evidence type="ECO:0000256" key="1">
    <source>
        <dbReference type="ARBA" id="ARBA00001974"/>
    </source>
</evidence>
<dbReference type="SUPFAM" id="SSF56425">
    <property type="entry name" value="Succinate dehydrogenase/fumarate reductase flavoprotein, catalytic domain"/>
    <property type="match status" value="1"/>
</dbReference>
<comment type="function">
    <text evidence="10">Catalyzes the oxidation of L-aspartate to iminoaspartate, the first step in the de novo biosynthesis of NAD(+).</text>
</comment>
<keyword evidence="8 13" id="KW-0274">FAD</keyword>
<dbReference type="Gene3D" id="1.20.58.100">
    <property type="entry name" value="Fumarate reductase/succinate dehydrogenase flavoprotein-like, C-terminal domain"/>
    <property type="match status" value="1"/>
</dbReference>
<dbReference type="EMBL" id="JAVDYI010000001">
    <property type="protein sequence ID" value="MDR7360281.1"/>
    <property type="molecule type" value="Genomic_DNA"/>
</dbReference>
<protein>
    <recommendedName>
        <fullName evidence="5 12">L-aspartate oxidase</fullName>
        <ecNumber evidence="4 12">1.4.3.16</ecNumber>
    </recommendedName>
</protein>
<dbReference type="Proteomes" id="UP001183817">
    <property type="component" value="Unassembled WGS sequence"/>
</dbReference>
<comment type="similarity">
    <text evidence="3 13">Belongs to the FAD-dependent oxidoreductase 2 family. NadB subfamily.</text>
</comment>
<dbReference type="InterPro" id="IPR027477">
    <property type="entry name" value="Succ_DH/fumarate_Rdtase_cat_sf"/>
</dbReference>
<evidence type="ECO:0000259" key="14">
    <source>
        <dbReference type="Pfam" id="PF00890"/>
    </source>
</evidence>
<evidence type="ECO:0000256" key="4">
    <source>
        <dbReference type="ARBA" id="ARBA00012173"/>
    </source>
</evidence>